<keyword evidence="1" id="KW-0614">Plasmid</keyword>
<protein>
    <submittedName>
        <fullName evidence="1">Uncharacterized protein</fullName>
    </submittedName>
</protein>
<evidence type="ECO:0000313" key="2">
    <source>
        <dbReference type="Proteomes" id="UP000298595"/>
    </source>
</evidence>
<accession>A0A4D8PUT5</accession>
<dbReference type="RefSeq" id="WP_137119171.1">
    <property type="nucleotide sequence ID" value="NZ_CP032328.1"/>
</dbReference>
<evidence type="ECO:0000313" key="1">
    <source>
        <dbReference type="EMBL" id="QCO00598.1"/>
    </source>
</evidence>
<sequence>MKIEDLRAVTDTNTSLIRRRGALAGAETGEISIQAGGYNVELPGPIAEAVKALIVSGLRQQVADLRKALTDRGVELPPEA</sequence>
<reference evidence="1 2" key="1">
    <citation type="submission" date="2018-09" db="EMBL/GenBank/DDBJ databases">
        <title>Whole genome based analysis of evolution and adaptive divergence in Indian and Brazilian strains of Azospirillum brasilense.</title>
        <authorList>
            <person name="Singh C."/>
            <person name="Tripathi A.K."/>
        </authorList>
    </citation>
    <scope>NUCLEOTIDE SEQUENCE [LARGE SCALE GENOMIC DNA]</scope>
    <source>
        <strain evidence="1 2">MTCC4035</strain>
        <plasmid evidence="1 2">p7</plasmid>
    </source>
</reference>
<proteinExistence type="predicted"/>
<gene>
    <name evidence="1" type="ORF">D3093_35115</name>
</gene>
<dbReference type="Proteomes" id="UP000298595">
    <property type="component" value="Plasmid p7"/>
</dbReference>
<dbReference type="AlphaFoldDB" id="A0A4D8PUT5"/>
<name>A0A4D8PUT5_9PROT</name>
<organism evidence="1 2">
    <name type="scientific">Azospirillum argentinense</name>
    <dbReference type="NCBI Taxonomy" id="2970906"/>
    <lineage>
        <taxon>Bacteria</taxon>
        <taxon>Pseudomonadati</taxon>
        <taxon>Pseudomonadota</taxon>
        <taxon>Alphaproteobacteria</taxon>
        <taxon>Rhodospirillales</taxon>
        <taxon>Azospirillaceae</taxon>
        <taxon>Azospirillum</taxon>
    </lineage>
</organism>
<dbReference type="KEGG" id="aare:D3093_35115"/>
<dbReference type="EMBL" id="CP032328">
    <property type="protein sequence ID" value="QCO00598.1"/>
    <property type="molecule type" value="Genomic_DNA"/>
</dbReference>
<geneLocation type="plasmid" evidence="1 2">
    <name>p7</name>
</geneLocation>